<name>L5KFS5_PTEAL</name>
<proteinExistence type="predicted"/>
<feature type="transmembrane region" description="Helical" evidence="2">
    <location>
        <begin position="48"/>
        <end position="67"/>
    </location>
</feature>
<evidence type="ECO:0000313" key="4">
    <source>
        <dbReference type="Proteomes" id="UP000010552"/>
    </source>
</evidence>
<keyword evidence="4" id="KW-1185">Reference proteome</keyword>
<evidence type="ECO:0000256" key="1">
    <source>
        <dbReference type="SAM" id="MobiDB-lite"/>
    </source>
</evidence>
<keyword evidence="2" id="KW-1133">Transmembrane helix</keyword>
<dbReference type="AlphaFoldDB" id="L5KFS5"/>
<dbReference type="eggNOG" id="KOG3922">
    <property type="taxonomic scope" value="Eukaryota"/>
</dbReference>
<dbReference type="Proteomes" id="UP000010552">
    <property type="component" value="Unassembled WGS sequence"/>
</dbReference>
<feature type="region of interest" description="Disordered" evidence="1">
    <location>
        <begin position="116"/>
        <end position="154"/>
    </location>
</feature>
<organism evidence="3 4">
    <name type="scientific">Pteropus alecto</name>
    <name type="common">Black flying fox</name>
    <dbReference type="NCBI Taxonomy" id="9402"/>
    <lineage>
        <taxon>Eukaryota</taxon>
        <taxon>Metazoa</taxon>
        <taxon>Chordata</taxon>
        <taxon>Craniata</taxon>
        <taxon>Vertebrata</taxon>
        <taxon>Euteleostomi</taxon>
        <taxon>Mammalia</taxon>
        <taxon>Eutheria</taxon>
        <taxon>Laurasiatheria</taxon>
        <taxon>Chiroptera</taxon>
        <taxon>Yinpterochiroptera</taxon>
        <taxon>Pteropodoidea</taxon>
        <taxon>Pteropodidae</taxon>
        <taxon>Pteropodinae</taxon>
        <taxon>Pteropus</taxon>
    </lineage>
</organism>
<dbReference type="InParanoid" id="L5KFS5"/>
<dbReference type="EMBL" id="KB030797">
    <property type="protein sequence ID" value="ELK09641.1"/>
    <property type="molecule type" value="Genomic_DNA"/>
</dbReference>
<keyword evidence="3" id="KW-0808">Transferase</keyword>
<dbReference type="STRING" id="9402.L5KFS5"/>
<evidence type="ECO:0000313" key="3">
    <source>
        <dbReference type="EMBL" id="ELK09641.1"/>
    </source>
</evidence>
<evidence type="ECO:0000256" key="2">
    <source>
        <dbReference type="SAM" id="Phobius"/>
    </source>
</evidence>
<accession>L5KFS5</accession>
<dbReference type="GO" id="GO:0016740">
    <property type="term" value="F:transferase activity"/>
    <property type="evidence" value="ECO:0007669"/>
    <property type="project" value="UniProtKB-KW"/>
</dbReference>
<reference evidence="4" key="1">
    <citation type="journal article" date="2013" name="Science">
        <title>Comparative analysis of bat genomes provides insight into the evolution of flight and immunity.</title>
        <authorList>
            <person name="Zhang G."/>
            <person name="Cowled C."/>
            <person name="Shi Z."/>
            <person name="Huang Z."/>
            <person name="Bishop-Lilly K.A."/>
            <person name="Fang X."/>
            <person name="Wynne J.W."/>
            <person name="Xiong Z."/>
            <person name="Baker M.L."/>
            <person name="Zhao W."/>
            <person name="Tachedjian M."/>
            <person name="Zhu Y."/>
            <person name="Zhou P."/>
            <person name="Jiang X."/>
            <person name="Ng J."/>
            <person name="Yang L."/>
            <person name="Wu L."/>
            <person name="Xiao J."/>
            <person name="Feng Y."/>
            <person name="Chen Y."/>
            <person name="Sun X."/>
            <person name="Zhang Y."/>
            <person name="Marsh G.A."/>
            <person name="Crameri G."/>
            <person name="Broder C.C."/>
            <person name="Frey K.G."/>
            <person name="Wang L.F."/>
            <person name="Wang J."/>
        </authorList>
    </citation>
    <scope>NUCLEOTIDE SEQUENCE [LARGE SCALE GENOMIC DNA]</scope>
</reference>
<protein>
    <submittedName>
        <fullName evidence="3">Uronyl 2-sulfotransferase</fullName>
    </submittedName>
</protein>
<keyword evidence="2" id="KW-0812">Transmembrane</keyword>
<sequence length="154" mass="16840">MKKKQQHPGGAADPWPHGAPLGGAPPGLGSWKRRVSLLPFLRFSLRDYGFCMATLLVFCLGSLFYQLSGGPPRFLLDLRQYLGKEGWRARGWRWPREVVPGGEGTRWGLLVLPQPAAAPGLPRWDARERRRSGPGRLLPPAPPSVCTEAGAPPG</sequence>
<keyword evidence="2" id="KW-0472">Membrane</keyword>
<gene>
    <name evidence="3" type="ORF">PAL_GLEAN10013989</name>
</gene>